<dbReference type="GO" id="GO:0005737">
    <property type="term" value="C:cytoplasm"/>
    <property type="evidence" value="ECO:0007669"/>
    <property type="project" value="TreeGrafter"/>
</dbReference>
<protein>
    <recommendedName>
        <fullName evidence="3">Peptidase C14 caspase domain-containing protein</fullName>
    </recommendedName>
</protein>
<dbReference type="Proteomes" id="UP000663853">
    <property type="component" value="Unassembled WGS sequence"/>
</dbReference>
<evidence type="ECO:0000259" key="3">
    <source>
        <dbReference type="Pfam" id="PF00656"/>
    </source>
</evidence>
<dbReference type="GO" id="GO:0004197">
    <property type="term" value="F:cysteine-type endopeptidase activity"/>
    <property type="evidence" value="ECO:0007669"/>
    <property type="project" value="InterPro"/>
</dbReference>
<evidence type="ECO:0000313" key="5">
    <source>
        <dbReference type="Proteomes" id="UP000663853"/>
    </source>
</evidence>
<dbReference type="GO" id="GO:0006508">
    <property type="term" value="P:proteolysis"/>
    <property type="evidence" value="ECO:0007669"/>
    <property type="project" value="InterPro"/>
</dbReference>
<dbReference type="EMBL" id="CAJMXA010003977">
    <property type="protein sequence ID" value="CAE6529897.1"/>
    <property type="molecule type" value="Genomic_DNA"/>
</dbReference>
<feature type="region of interest" description="Disordered" evidence="2">
    <location>
        <begin position="337"/>
        <end position="367"/>
    </location>
</feature>
<feature type="region of interest" description="Disordered" evidence="2">
    <location>
        <begin position="1"/>
        <end position="30"/>
    </location>
</feature>
<dbReference type="InterPro" id="IPR050452">
    <property type="entry name" value="Metacaspase"/>
</dbReference>
<evidence type="ECO:0000313" key="4">
    <source>
        <dbReference type="EMBL" id="CAE6529897.1"/>
    </source>
</evidence>
<evidence type="ECO:0000256" key="1">
    <source>
        <dbReference type="ARBA" id="ARBA00009005"/>
    </source>
</evidence>
<evidence type="ECO:0000256" key="2">
    <source>
        <dbReference type="SAM" id="MobiDB-lite"/>
    </source>
</evidence>
<comment type="caution">
    <text evidence="4">The sequence shown here is derived from an EMBL/GenBank/DDBJ whole genome shotgun (WGS) entry which is preliminary data.</text>
</comment>
<accession>A0A8H3DIQ6</accession>
<dbReference type="Gene3D" id="3.40.50.1460">
    <property type="match status" value="1"/>
</dbReference>
<sequence length="528" mass="59522">MEEYSFSSDRGVEPIVEGGGTRAPASDPKPSKLIGCLKAEQAEEMVAAIEAGDYSAADPDAKVERRALLVAVQYLTWPRDMGWRYLGSTPSDVWLIYEMLRGQGYEPSDIRILVEGIMEEDRYSPTRSNILAGLEWLVAGARTGDYRYFHFSGHGDAFETNEDTGKIAKKIPETPPDRTKARKDDIEHLAPDADQSIKRNERHSSQTIVDNEIRYYNEAFMTVYKMPPHTMRNSVKRQNYNRVRDDELNAMFSKLPQGSTITTSLDCCHSGRMINNNLKLRGSGFRGNLMGSEEQNEVQESLADRIRDPDSTDVTMEDGKILRNGSVDIRTVAVTVLPPQGSEGSPESEGSNLPNDQRGRESFEHPASGSMLEGYFEPYAPLRNYILPPLIGSIKPVKPIRIKMAERLPAVEASRDNIKATIMAWSGCQQRQSSMCSWEGWFTDAFTSAISDLKGKETPTIRMVHRETNTRLKKRIRTFIKEDRAQRRQERQPAISYSLQYTQLWTSLGDGDEEVATARARLDCPFVV</sequence>
<dbReference type="PANTHER" id="PTHR48104">
    <property type="entry name" value="METACASPASE-4"/>
    <property type="match status" value="1"/>
</dbReference>
<feature type="compositionally biased region" description="Low complexity" evidence="2">
    <location>
        <begin position="338"/>
        <end position="351"/>
    </location>
</feature>
<organism evidence="4 5">
    <name type="scientific">Rhizoctonia solani</name>
    <dbReference type="NCBI Taxonomy" id="456999"/>
    <lineage>
        <taxon>Eukaryota</taxon>
        <taxon>Fungi</taxon>
        <taxon>Dikarya</taxon>
        <taxon>Basidiomycota</taxon>
        <taxon>Agaricomycotina</taxon>
        <taxon>Agaricomycetes</taxon>
        <taxon>Cantharellales</taxon>
        <taxon>Ceratobasidiaceae</taxon>
        <taxon>Rhizoctonia</taxon>
    </lineage>
</organism>
<dbReference type="InterPro" id="IPR011600">
    <property type="entry name" value="Pept_C14_caspase"/>
</dbReference>
<dbReference type="Pfam" id="PF00656">
    <property type="entry name" value="Peptidase_C14"/>
    <property type="match status" value="1"/>
</dbReference>
<name>A0A8H3DIQ6_9AGAM</name>
<comment type="similarity">
    <text evidence="1">Belongs to the peptidase C14B family.</text>
</comment>
<feature type="domain" description="Peptidase C14 caspase" evidence="3">
    <location>
        <begin position="65"/>
        <end position="160"/>
    </location>
</feature>
<gene>
    <name evidence="4" type="ORF">RDB_LOCUS166277</name>
</gene>
<dbReference type="PANTHER" id="PTHR48104:SF30">
    <property type="entry name" value="METACASPASE-1"/>
    <property type="match status" value="1"/>
</dbReference>
<proteinExistence type="inferred from homology"/>
<dbReference type="AlphaFoldDB" id="A0A8H3DIQ6"/>
<reference evidence="4" key="1">
    <citation type="submission" date="2021-01" db="EMBL/GenBank/DDBJ databases">
        <authorList>
            <person name="Kaushik A."/>
        </authorList>
    </citation>
    <scope>NUCLEOTIDE SEQUENCE</scope>
    <source>
        <strain evidence="4">AG6-10EEA</strain>
    </source>
</reference>